<keyword evidence="16" id="KW-1185">Reference proteome</keyword>
<dbReference type="InterPro" id="IPR004358">
    <property type="entry name" value="Sig_transdc_His_kin-like_C"/>
</dbReference>
<dbReference type="RefSeq" id="WP_013661176.1">
    <property type="nucleotide sequence ID" value="NC_015276.1"/>
</dbReference>
<dbReference type="GO" id="GO:0000155">
    <property type="term" value="F:phosphorelay sensor kinase activity"/>
    <property type="evidence" value="ECO:0007669"/>
    <property type="project" value="InterPro"/>
</dbReference>
<dbReference type="EC" id="2.7.13.3" evidence="3"/>
<dbReference type="PRINTS" id="PR00344">
    <property type="entry name" value="BCTRLSENSOR"/>
</dbReference>
<dbReference type="Pfam" id="PF08521">
    <property type="entry name" value="2CSK_N"/>
    <property type="match status" value="1"/>
</dbReference>
<evidence type="ECO:0000256" key="3">
    <source>
        <dbReference type="ARBA" id="ARBA00012438"/>
    </source>
</evidence>
<dbReference type="SMART" id="SM00387">
    <property type="entry name" value="HATPase_c"/>
    <property type="match status" value="1"/>
</dbReference>
<evidence type="ECO:0000256" key="5">
    <source>
        <dbReference type="ARBA" id="ARBA00022679"/>
    </source>
</evidence>
<evidence type="ECO:0000256" key="13">
    <source>
        <dbReference type="SAM" id="Phobius"/>
    </source>
</evidence>
<keyword evidence="10 13" id="KW-1133">Transmembrane helix</keyword>
<keyword evidence="5" id="KW-0808">Transferase</keyword>
<protein>
    <recommendedName>
        <fullName evidence="3">histidine kinase</fullName>
        <ecNumber evidence="3">2.7.13.3</ecNumber>
    </recommendedName>
</protein>
<dbReference type="InterPro" id="IPR013727">
    <property type="entry name" value="2CSK_N"/>
</dbReference>
<dbReference type="EMBL" id="CP002583">
    <property type="protein sequence ID" value="ADZ91271.1"/>
    <property type="molecule type" value="Genomic_DNA"/>
</dbReference>
<evidence type="ECO:0000256" key="9">
    <source>
        <dbReference type="ARBA" id="ARBA00022840"/>
    </source>
</evidence>
<evidence type="ECO:0000256" key="12">
    <source>
        <dbReference type="ARBA" id="ARBA00023136"/>
    </source>
</evidence>
<keyword evidence="6 13" id="KW-0812">Transmembrane</keyword>
<dbReference type="PATRIC" id="fig|717774.3.peg.2084"/>
<keyword evidence="12 13" id="KW-0472">Membrane</keyword>
<dbReference type="InterPro" id="IPR005467">
    <property type="entry name" value="His_kinase_dom"/>
</dbReference>
<evidence type="ECO:0000256" key="4">
    <source>
        <dbReference type="ARBA" id="ARBA00022553"/>
    </source>
</evidence>
<comment type="catalytic activity">
    <reaction evidence="1">
        <text>ATP + protein L-histidine = ADP + protein N-phospho-L-histidine.</text>
        <dbReference type="EC" id="2.7.13.3"/>
    </reaction>
</comment>
<dbReference type="STRING" id="717774.Marme_2023"/>
<dbReference type="CDD" id="cd00082">
    <property type="entry name" value="HisKA"/>
    <property type="match status" value="1"/>
</dbReference>
<accession>F2K3C9</accession>
<keyword evidence="8 15" id="KW-0418">Kinase</keyword>
<evidence type="ECO:0000256" key="1">
    <source>
        <dbReference type="ARBA" id="ARBA00000085"/>
    </source>
</evidence>
<organism evidence="15 16">
    <name type="scientific">Marinomonas mediterranea (strain ATCC 700492 / JCM 21426 / NBRC 103028 / MMB-1)</name>
    <dbReference type="NCBI Taxonomy" id="717774"/>
    <lineage>
        <taxon>Bacteria</taxon>
        <taxon>Pseudomonadati</taxon>
        <taxon>Pseudomonadota</taxon>
        <taxon>Gammaproteobacteria</taxon>
        <taxon>Oceanospirillales</taxon>
        <taxon>Oceanospirillaceae</taxon>
        <taxon>Marinomonas</taxon>
    </lineage>
</organism>
<name>F2K3C9_MARM1</name>
<evidence type="ECO:0000259" key="14">
    <source>
        <dbReference type="PROSITE" id="PS50109"/>
    </source>
</evidence>
<dbReference type="InterPro" id="IPR003661">
    <property type="entry name" value="HisK_dim/P_dom"/>
</dbReference>
<dbReference type="Proteomes" id="UP000001062">
    <property type="component" value="Chromosome"/>
</dbReference>
<evidence type="ECO:0000256" key="7">
    <source>
        <dbReference type="ARBA" id="ARBA00022741"/>
    </source>
</evidence>
<keyword evidence="7" id="KW-0547">Nucleotide-binding</keyword>
<dbReference type="GO" id="GO:0005886">
    <property type="term" value="C:plasma membrane"/>
    <property type="evidence" value="ECO:0007669"/>
    <property type="project" value="TreeGrafter"/>
</dbReference>
<comment type="subcellular location">
    <subcellularLocation>
        <location evidence="2">Membrane</location>
        <topology evidence="2">Multi-pass membrane protein</topology>
    </subcellularLocation>
</comment>
<gene>
    <name evidence="15" type="ordered locus">Marme_2023</name>
</gene>
<evidence type="ECO:0000256" key="2">
    <source>
        <dbReference type="ARBA" id="ARBA00004141"/>
    </source>
</evidence>
<evidence type="ECO:0000313" key="16">
    <source>
        <dbReference type="Proteomes" id="UP000001062"/>
    </source>
</evidence>
<reference evidence="15 16" key="1">
    <citation type="journal article" date="2012" name="Stand. Genomic Sci.">
        <title>Complete genome sequence of the melanogenic marine bacterium Marinomonas mediterranea type strain (MMB-1(T)).</title>
        <authorList>
            <person name="Lucas-Elio P."/>
            <person name="Goodwin L."/>
            <person name="Woyke T."/>
            <person name="Pitluck S."/>
            <person name="Nolan M."/>
            <person name="Kyrpides N.C."/>
            <person name="Detter J.C."/>
            <person name="Copeland A."/>
            <person name="Teshima H."/>
            <person name="Bruce D."/>
            <person name="Detter C."/>
            <person name="Tapia R."/>
            <person name="Han S."/>
            <person name="Land M.L."/>
            <person name="Ivanova N."/>
            <person name="Mikhailova N."/>
            <person name="Johnston A.W."/>
            <person name="Sanchez-Amat A."/>
        </authorList>
    </citation>
    <scope>NUCLEOTIDE SEQUENCE [LARGE SCALE GENOMIC DNA]</scope>
    <source>
        <strain evidence="16">ATCC 700492 / JCM 21426 / NBRC 103028 / MMB-1</strain>
    </source>
</reference>
<dbReference type="Gene3D" id="1.10.287.130">
    <property type="match status" value="1"/>
</dbReference>
<dbReference type="PANTHER" id="PTHR45436">
    <property type="entry name" value="SENSOR HISTIDINE KINASE YKOH"/>
    <property type="match status" value="1"/>
</dbReference>
<dbReference type="Gene3D" id="3.30.565.10">
    <property type="entry name" value="Histidine kinase-like ATPase, C-terminal domain"/>
    <property type="match status" value="1"/>
</dbReference>
<keyword evidence="11" id="KW-0902">Two-component regulatory system</keyword>
<dbReference type="SMART" id="SM00388">
    <property type="entry name" value="HisKA"/>
    <property type="match status" value="1"/>
</dbReference>
<evidence type="ECO:0000256" key="11">
    <source>
        <dbReference type="ARBA" id="ARBA00023012"/>
    </source>
</evidence>
<dbReference type="Pfam" id="PF02518">
    <property type="entry name" value="HATPase_c"/>
    <property type="match status" value="1"/>
</dbReference>
<dbReference type="GO" id="GO:0005524">
    <property type="term" value="F:ATP binding"/>
    <property type="evidence" value="ECO:0007669"/>
    <property type="project" value="UniProtKB-KW"/>
</dbReference>
<dbReference type="InterPro" id="IPR003594">
    <property type="entry name" value="HATPase_dom"/>
</dbReference>
<evidence type="ECO:0000256" key="8">
    <source>
        <dbReference type="ARBA" id="ARBA00022777"/>
    </source>
</evidence>
<dbReference type="SUPFAM" id="SSF47384">
    <property type="entry name" value="Homodimeric domain of signal transducing histidine kinase"/>
    <property type="match status" value="1"/>
</dbReference>
<dbReference type="AlphaFoldDB" id="F2K3C9"/>
<dbReference type="SUPFAM" id="SSF55874">
    <property type="entry name" value="ATPase domain of HSP90 chaperone/DNA topoisomerase II/histidine kinase"/>
    <property type="match status" value="1"/>
</dbReference>
<evidence type="ECO:0000313" key="15">
    <source>
        <dbReference type="EMBL" id="ADZ91271.1"/>
    </source>
</evidence>
<dbReference type="OrthoDB" id="9809766at2"/>
<keyword evidence="9" id="KW-0067">ATP-binding</keyword>
<evidence type="ECO:0000256" key="10">
    <source>
        <dbReference type="ARBA" id="ARBA00022989"/>
    </source>
</evidence>
<feature type="transmembrane region" description="Helical" evidence="13">
    <location>
        <begin position="175"/>
        <end position="198"/>
    </location>
</feature>
<dbReference type="eggNOG" id="COG2205">
    <property type="taxonomic scope" value="Bacteria"/>
</dbReference>
<dbReference type="InterPro" id="IPR050428">
    <property type="entry name" value="TCS_sensor_his_kinase"/>
</dbReference>
<dbReference type="HOGENOM" id="CLU_000445_89_37_6"/>
<feature type="transmembrane region" description="Helical" evidence="13">
    <location>
        <begin position="23"/>
        <end position="46"/>
    </location>
</feature>
<dbReference type="Pfam" id="PF00512">
    <property type="entry name" value="HisKA"/>
    <property type="match status" value="1"/>
</dbReference>
<sequence>MLNNFYHERVAPHLPSSIKKRTVLFVMSIIGFTSLIVGVIGTYLSAHEVEELFDARLAQQARQLAQMTDVENFNGKTTVIYPAMVLEEDEDDEDESGLEYEGKLHYQLFVDDKLVVISGDTQLQPYEMDEYGFGKAEANDHHWYTFSLTIDKGGKKVSVVVGERSDIRGETISQIAAQAFFSSLVTFPILALLVWGAVRLGLDPLNLLVQRIKKLNPHKLEVIEMDDMQEELTPIQTALNTLLSEIDLVMEREKRWIADAAHELRTPLAVLKLHAQNASTAEDAGVRAEALAQLSHGVDRSSRIVEQLLASARVENQRVQSTVEDIDVLTVTRSVVAGLYPIAWERSVTLELIESLDVLSYPISQGHLEILLQNLVSNAIKFSYDNSTIEIGLEMIDTTHFQLSVIDEGVGVSSENRERLLERFFRSGEQAGAGLGLSIVKSIVDIYEAEIRIEDTTPHGLSVFILFKLD</sequence>
<dbReference type="PANTHER" id="PTHR45436:SF14">
    <property type="entry name" value="SENSOR PROTEIN QSEC"/>
    <property type="match status" value="1"/>
</dbReference>
<feature type="domain" description="Histidine kinase" evidence="14">
    <location>
        <begin position="259"/>
        <end position="470"/>
    </location>
</feature>
<dbReference type="KEGG" id="mme:Marme_2023"/>
<dbReference type="InterPro" id="IPR036097">
    <property type="entry name" value="HisK_dim/P_sf"/>
</dbReference>
<keyword evidence="4" id="KW-0597">Phosphoprotein</keyword>
<dbReference type="InterPro" id="IPR036890">
    <property type="entry name" value="HATPase_C_sf"/>
</dbReference>
<proteinExistence type="predicted"/>
<dbReference type="PROSITE" id="PS50109">
    <property type="entry name" value="HIS_KIN"/>
    <property type="match status" value="1"/>
</dbReference>
<evidence type="ECO:0000256" key="6">
    <source>
        <dbReference type="ARBA" id="ARBA00022692"/>
    </source>
</evidence>